<proteinExistence type="predicted"/>
<dbReference type="EMBL" id="JASSZA010000010">
    <property type="protein sequence ID" value="KAK2100727.1"/>
    <property type="molecule type" value="Genomic_DNA"/>
</dbReference>
<keyword evidence="4" id="KW-1185">Reference proteome</keyword>
<comment type="caution">
    <text evidence="3">The sequence shown here is derived from an EMBL/GenBank/DDBJ whole genome shotgun (WGS) entry which is preliminary data.</text>
</comment>
<accession>A0ABQ9UUG8</accession>
<dbReference type="InterPro" id="IPR045578">
    <property type="entry name" value="USP47_C"/>
</dbReference>
<keyword evidence="3" id="KW-0378">Hydrolase</keyword>
<evidence type="ECO:0000313" key="3">
    <source>
        <dbReference type="EMBL" id="KAK2100727.1"/>
    </source>
</evidence>
<keyword evidence="1" id="KW-0472">Membrane</keyword>
<feature type="transmembrane region" description="Helical" evidence="1">
    <location>
        <begin position="35"/>
        <end position="55"/>
    </location>
</feature>
<keyword evidence="1" id="KW-0812">Transmembrane</keyword>
<keyword evidence="1" id="KW-1133">Transmembrane helix</keyword>
<gene>
    <name evidence="3" type="primary">USP47_1</name>
    <name evidence="3" type="ORF">P7K49_022075</name>
</gene>
<reference evidence="3 4" key="1">
    <citation type="submission" date="2023-05" db="EMBL/GenBank/DDBJ databases">
        <title>B98-5 Cell Line De Novo Hybrid Assembly: An Optical Mapping Approach.</title>
        <authorList>
            <person name="Kananen K."/>
            <person name="Auerbach J.A."/>
            <person name="Kautto E."/>
            <person name="Blachly J.S."/>
        </authorList>
    </citation>
    <scope>NUCLEOTIDE SEQUENCE [LARGE SCALE GENOMIC DNA]</scope>
    <source>
        <strain evidence="3">B95-8</strain>
        <tissue evidence="3">Cell line</tissue>
    </source>
</reference>
<organism evidence="3 4">
    <name type="scientific">Saguinus oedipus</name>
    <name type="common">Cotton-top tamarin</name>
    <name type="synonym">Oedipomidas oedipus</name>
    <dbReference type="NCBI Taxonomy" id="9490"/>
    <lineage>
        <taxon>Eukaryota</taxon>
        <taxon>Metazoa</taxon>
        <taxon>Chordata</taxon>
        <taxon>Craniata</taxon>
        <taxon>Vertebrata</taxon>
        <taxon>Euteleostomi</taxon>
        <taxon>Mammalia</taxon>
        <taxon>Eutheria</taxon>
        <taxon>Euarchontoglires</taxon>
        <taxon>Primates</taxon>
        <taxon>Haplorrhini</taxon>
        <taxon>Platyrrhini</taxon>
        <taxon>Cebidae</taxon>
        <taxon>Callitrichinae</taxon>
        <taxon>Saguinus</taxon>
    </lineage>
</organism>
<protein>
    <submittedName>
        <fullName evidence="3">Ubiquitin carboxyl-terminal hydrolase 47</fullName>
    </submittedName>
</protein>
<sequence length="157" mass="18890">MCMCIYIYIYMCVCVYIYICVYICVYIYMYIYVYVYIYVYMCIYVYICVYIYVYICGRGTFPCDISVLDIHQDLDWNPKVSTLNVWPLYICDDGAVIFYRDKTEELMELTDEQRNELMKKESSRLQKTGHRVTYSPRKEKALKIYLDGAPNKDLTQD</sequence>
<dbReference type="GO" id="GO:0016787">
    <property type="term" value="F:hydrolase activity"/>
    <property type="evidence" value="ECO:0007669"/>
    <property type="project" value="UniProtKB-KW"/>
</dbReference>
<evidence type="ECO:0000256" key="1">
    <source>
        <dbReference type="SAM" id="Phobius"/>
    </source>
</evidence>
<evidence type="ECO:0000259" key="2">
    <source>
        <dbReference type="Pfam" id="PF19718"/>
    </source>
</evidence>
<feature type="domain" description="Ubiquitin carboxyl-terminal hydrolase 47 C-terminal" evidence="2">
    <location>
        <begin position="56"/>
        <end position="145"/>
    </location>
</feature>
<dbReference type="Proteomes" id="UP001266305">
    <property type="component" value="Unassembled WGS sequence"/>
</dbReference>
<feature type="transmembrane region" description="Helical" evidence="1">
    <location>
        <begin position="7"/>
        <end position="29"/>
    </location>
</feature>
<evidence type="ECO:0000313" key="4">
    <source>
        <dbReference type="Proteomes" id="UP001266305"/>
    </source>
</evidence>
<name>A0ABQ9UUG8_SAGOE</name>
<dbReference type="Pfam" id="PF19718">
    <property type="entry name" value="USP47_C"/>
    <property type="match status" value="1"/>
</dbReference>